<keyword evidence="1" id="KW-1133">Transmembrane helix</keyword>
<evidence type="ECO:0000313" key="3">
    <source>
        <dbReference type="Proteomes" id="UP000509513"/>
    </source>
</evidence>
<accession>A0A7L5JN25</accession>
<reference evidence="2 3" key="1">
    <citation type="submission" date="2020-05" db="EMBL/GenBank/DDBJ databases">
        <title>Complete genome sequencing of Campylobacter and Arcobacter type strains.</title>
        <authorList>
            <person name="Miller W.G."/>
            <person name="Yee E."/>
        </authorList>
    </citation>
    <scope>NUCLEOTIDE SEQUENCE [LARGE SCALE GENOMIC DNA]</scope>
    <source>
        <strain evidence="2 3">LMG 21996</strain>
    </source>
</reference>
<dbReference type="CDD" id="cd10719">
    <property type="entry name" value="DnaJ_zf"/>
    <property type="match status" value="1"/>
</dbReference>
<dbReference type="PANTHER" id="PTHR48465">
    <property type="entry name" value="PROTEIN SSUH2 HOMOLOG"/>
    <property type="match status" value="1"/>
</dbReference>
<evidence type="ECO:0000313" key="2">
    <source>
        <dbReference type="EMBL" id="QKJ26529.1"/>
    </source>
</evidence>
<name>A0A7L5JN25_9BACT</name>
<dbReference type="GO" id="GO:0031072">
    <property type="term" value="F:heat shock protein binding"/>
    <property type="evidence" value="ECO:0007669"/>
    <property type="project" value="InterPro"/>
</dbReference>
<feature type="transmembrane region" description="Helical" evidence="1">
    <location>
        <begin position="441"/>
        <end position="465"/>
    </location>
</feature>
<dbReference type="InterPro" id="IPR001305">
    <property type="entry name" value="HSP_DnaJ_Cys-rich_dom"/>
</dbReference>
<proteinExistence type="predicted"/>
<dbReference type="RefSeq" id="WP_024775567.1">
    <property type="nucleotide sequence ID" value="NZ_CP054051.1"/>
</dbReference>
<sequence length="588" mass="67829">MDNTSEKEYDKELSKNLIQYLSNIIDGNNATINDVKSIDYEVENIKAELNIIWVFFGEYNKSSKAGGSHIGESCNSIYELKNITNKLIEKAKFDKNLRIQFITTFTELKRDGISKANKNYIIKDFGKFSTKETCHTCNGKCKITCNSCRGNGKHRCNYCSGTGSTQTTYRNHMGKLIYTTTSCYNCSGRGNKACYSCSGSGKVRCDNCNGHGYFIITHDIVAKAKPEFIIKTDSKFANNDLEQFLKKKNLLFLNDTIDFKYINKNMNRNDDKEIFTYIGNSVIIKQNFSVHSKEYTCYAFSNPPIPFIKPTIFDDLFINEIEFLNSKEGQKKYISKKKALSFFDSYSKLPILDKAIKEIASVREKNKENTTYLLIKATQGFISSNIASALSNHINKFMDKISPTYSPLIWVIGLLFSFIVTIVFFEYSIEEQGTKIIFDSIIKFVIMSFILILIIYPLDLLLTLLKRMKIPTEYRQKLRYKEPLKLFTLGSFIILSLVLSYGILSNKNYVPKSNGMPQYIALKILNDGCEIFKDNNLDICEKIDFNKVITYFPVIHRIPIHSDEIKYINKLRREYTMDIFYLQNNKFK</sequence>
<dbReference type="GO" id="GO:0051082">
    <property type="term" value="F:unfolded protein binding"/>
    <property type="evidence" value="ECO:0007669"/>
    <property type="project" value="InterPro"/>
</dbReference>
<organism evidence="2 3">
    <name type="scientific">Aliarcobacter cibarius</name>
    <dbReference type="NCBI Taxonomy" id="255507"/>
    <lineage>
        <taxon>Bacteria</taxon>
        <taxon>Pseudomonadati</taxon>
        <taxon>Campylobacterota</taxon>
        <taxon>Epsilonproteobacteria</taxon>
        <taxon>Campylobacterales</taxon>
        <taxon>Arcobacteraceae</taxon>
        <taxon>Aliarcobacter</taxon>
    </lineage>
</organism>
<gene>
    <name evidence="2" type="ORF">ACBT_0575</name>
</gene>
<dbReference type="InterPro" id="IPR052789">
    <property type="entry name" value="SSUH2_homolog"/>
</dbReference>
<dbReference type="PANTHER" id="PTHR48465:SF1">
    <property type="entry name" value="PROTEIN SSUH2 HOMOLOG"/>
    <property type="match status" value="1"/>
</dbReference>
<feature type="transmembrane region" description="Helical" evidence="1">
    <location>
        <begin position="408"/>
        <end position="429"/>
    </location>
</feature>
<dbReference type="Proteomes" id="UP000509513">
    <property type="component" value="Chromosome"/>
</dbReference>
<feature type="transmembrane region" description="Helical" evidence="1">
    <location>
        <begin position="486"/>
        <end position="504"/>
    </location>
</feature>
<evidence type="ECO:0000256" key="1">
    <source>
        <dbReference type="SAM" id="Phobius"/>
    </source>
</evidence>
<keyword evidence="1" id="KW-0472">Membrane</keyword>
<dbReference type="KEGG" id="acib:ACBT_0575"/>
<dbReference type="EMBL" id="CP054051">
    <property type="protein sequence ID" value="QKJ26529.1"/>
    <property type="molecule type" value="Genomic_DNA"/>
</dbReference>
<dbReference type="AlphaFoldDB" id="A0A7L5JN25"/>
<protein>
    <submittedName>
        <fullName evidence="2">Putative membrane protein</fullName>
    </submittedName>
</protein>
<keyword evidence="1" id="KW-0812">Transmembrane</keyword>